<dbReference type="AlphaFoldDB" id="A0A7W6P1Y4"/>
<comment type="subcellular location">
    <subcellularLocation>
        <location evidence="1">Cell envelope</location>
    </subcellularLocation>
</comment>
<feature type="domain" description="Multidrug resistance protein MdtA-like C-terminal permuted SH3" evidence="7">
    <location>
        <begin position="320"/>
        <end position="375"/>
    </location>
</feature>
<dbReference type="GO" id="GO:0022857">
    <property type="term" value="F:transmembrane transporter activity"/>
    <property type="evidence" value="ECO:0007669"/>
    <property type="project" value="InterPro"/>
</dbReference>
<dbReference type="InterPro" id="IPR058624">
    <property type="entry name" value="MdtA-like_HH"/>
</dbReference>
<comment type="caution">
    <text evidence="8">The sequence shown here is derived from an EMBL/GenBank/DDBJ whole genome shotgun (WGS) entry which is preliminary data.</text>
</comment>
<dbReference type="Pfam" id="PF25917">
    <property type="entry name" value="BSH_RND"/>
    <property type="match status" value="1"/>
</dbReference>
<organism evidence="8 9">
    <name type="scientific">Allorhizobium borbori</name>
    <dbReference type="NCBI Taxonomy" id="485907"/>
    <lineage>
        <taxon>Bacteria</taxon>
        <taxon>Pseudomonadati</taxon>
        <taxon>Pseudomonadota</taxon>
        <taxon>Alphaproteobacteria</taxon>
        <taxon>Hyphomicrobiales</taxon>
        <taxon>Rhizobiaceae</taxon>
        <taxon>Rhizobium/Agrobacterium group</taxon>
        <taxon>Allorhizobium</taxon>
    </lineage>
</organism>
<reference evidence="8 9" key="1">
    <citation type="submission" date="2020-08" db="EMBL/GenBank/DDBJ databases">
        <title>Genomic Encyclopedia of Type Strains, Phase IV (KMG-IV): sequencing the most valuable type-strain genomes for metagenomic binning, comparative biology and taxonomic classification.</title>
        <authorList>
            <person name="Goeker M."/>
        </authorList>
    </citation>
    <scope>NUCLEOTIDE SEQUENCE [LARGE SCALE GENOMIC DNA]</scope>
    <source>
        <strain evidence="8 9">DSM 26385</strain>
    </source>
</reference>
<keyword evidence="9" id="KW-1185">Reference proteome</keyword>
<gene>
    <name evidence="8" type="ORF">GGQ66_001868</name>
</gene>
<dbReference type="SUPFAM" id="SSF111369">
    <property type="entry name" value="HlyD-like secretion proteins"/>
    <property type="match status" value="1"/>
</dbReference>
<dbReference type="Gene3D" id="1.10.287.470">
    <property type="entry name" value="Helix hairpin bin"/>
    <property type="match status" value="1"/>
</dbReference>
<dbReference type="InterPro" id="IPR058627">
    <property type="entry name" value="MdtA-like_C"/>
</dbReference>
<evidence type="ECO:0000256" key="1">
    <source>
        <dbReference type="ARBA" id="ARBA00004196"/>
    </source>
</evidence>
<dbReference type="PANTHER" id="PTHR30158:SF10">
    <property type="entry name" value="CATION EFFLUX PUMP"/>
    <property type="match status" value="1"/>
</dbReference>
<evidence type="ECO:0000259" key="5">
    <source>
        <dbReference type="Pfam" id="PF25917"/>
    </source>
</evidence>
<feature type="domain" description="Multidrug resistance protein MdtA-like beta-barrel" evidence="6">
    <location>
        <begin position="223"/>
        <end position="307"/>
    </location>
</feature>
<feature type="domain" description="Multidrug resistance protein MdtA-like alpha-helical hairpin" evidence="4">
    <location>
        <begin position="114"/>
        <end position="183"/>
    </location>
</feature>
<feature type="domain" description="Multidrug resistance protein MdtA-like barrel-sandwich hybrid" evidence="5">
    <location>
        <begin position="74"/>
        <end position="215"/>
    </location>
</feature>
<protein>
    <submittedName>
        <fullName evidence="8">Multidrug efflux system membrane fusion protein</fullName>
    </submittedName>
</protein>
<dbReference type="Pfam" id="PF25944">
    <property type="entry name" value="Beta-barrel_RND"/>
    <property type="match status" value="1"/>
</dbReference>
<dbReference type="GO" id="GO:0030313">
    <property type="term" value="C:cell envelope"/>
    <property type="evidence" value="ECO:0007669"/>
    <property type="project" value="UniProtKB-SubCell"/>
</dbReference>
<dbReference type="Gene3D" id="2.40.30.170">
    <property type="match status" value="1"/>
</dbReference>
<dbReference type="NCBIfam" id="TIGR01730">
    <property type="entry name" value="RND_mfp"/>
    <property type="match status" value="1"/>
</dbReference>
<dbReference type="RefSeq" id="WP_183791702.1">
    <property type="nucleotide sequence ID" value="NZ_JACIDU010000006.1"/>
</dbReference>
<evidence type="ECO:0000313" key="8">
    <source>
        <dbReference type="EMBL" id="MBB4103311.1"/>
    </source>
</evidence>
<dbReference type="Pfam" id="PF25876">
    <property type="entry name" value="HH_MFP_RND"/>
    <property type="match status" value="1"/>
</dbReference>
<dbReference type="Gene3D" id="2.40.420.20">
    <property type="match status" value="1"/>
</dbReference>
<evidence type="ECO:0000259" key="4">
    <source>
        <dbReference type="Pfam" id="PF25876"/>
    </source>
</evidence>
<dbReference type="GO" id="GO:0046677">
    <property type="term" value="P:response to antibiotic"/>
    <property type="evidence" value="ECO:0007669"/>
    <property type="project" value="TreeGrafter"/>
</dbReference>
<dbReference type="Pfam" id="PF25967">
    <property type="entry name" value="RND-MFP_C"/>
    <property type="match status" value="1"/>
</dbReference>
<evidence type="ECO:0000259" key="6">
    <source>
        <dbReference type="Pfam" id="PF25944"/>
    </source>
</evidence>
<dbReference type="Gene3D" id="2.40.50.100">
    <property type="match status" value="1"/>
</dbReference>
<keyword evidence="3" id="KW-0732">Signal</keyword>
<evidence type="ECO:0000256" key="2">
    <source>
        <dbReference type="ARBA" id="ARBA00009477"/>
    </source>
</evidence>
<evidence type="ECO:0000313" key="9">
    <source>
        <dbReference type="Proteomes" id="UP000584824"/>
    </source>
</evidence>
<accession>A0A7W6P1Y4</accession>
<evidence type="ECO:0000256" key="3">
    <source>
        <dbReference type="SAM" id="SignalP"/>
    </source>
</evidence>
<dbReference type="Proteomes" id="UP000584824">
    <property type="component" value="Unassembled WGS sequence"/>
</dbReference>
<sequence length="393" mass="41589">MTARHNRWALWGAGTGLALSAIAAIAHFDLPSSAHAETAQAAVPPAMPVTVSTLRAQNITTWQEFSGRLEAVDRVTIRSRVAGEIRAVHFREGGLVKAGDLLVSIDPAPFEAAVAQAEAQVTAARARLDLTELELERGKALSASRTISQSEFAQRESAKAQALASLGSAEAALRLAKLDLGYSEIRAPIAGRVGKFEITPGNLVSAGAASPVLTTLVSVDRVYASFNVSEELVGRLLANLPMVDGTAVIDRVPVEITALGDGQAPVRGHLQLVDNEVDASSGTIRLRAEFSNADGRLIPGQFVRIRLGQPQAEDRLTISERAIGTDQDKKFVMVVGADNVAAYRQIELGPKVDGKRIVEKGLNPGERIVVSGLQRIRPGAQVAPTDDGEVASQ</sequence>
<dbReference type="InterPro" id="IPR006143">
    <property type="entry name" value="RND_pump_MFP"/>
</dbReference>
<dbReference type="InterPro" id="IPR058625">
    <property type="entry name" value="MdtA-like_BSH"/>
</dbReference>
<proteinExistence type="inferred from homology"/>
<dbReference type="EMBL" id="JACIDU010000006">
    <property type="protein sequence ID" value="MBB4103311.1"/>
    <property type="molecule type" value="Genomic_DNA"/>
</dbReference>
<dbReference type="GO" id="GO:0005886">
    <property type="term" value="C:plasma membrane"/>
    <property type="evidence" value="ECO:0007669"/>
    <property type="project" value="TreeGrafter"/>
</dbReference>
<name>A0A7W6P1Y4_9HYPH</name>
<dbReference type="FunFam" id="2.40.420.20:FF:000001">
    <property type="entry name" value="Efflux RND transporter periplasmic adaptor subunit"/>
    <property type="match status" value="1"/>
</dbReference>
<dbReference type="PANTHER" id="PTHR30158">
    <property type="entry name" value="ACRA/E-RELATED COMPONENT OF DRUG EFFLUX TRANSPORTER"/>
    <property type="match status" value="1"/>
</dbReference>
<dbReference type="InterPro" id="IPR058626">
    <property type="entry name" value="MdtA-like_b-barrel"/>
</dbReference>
<evidence type="ECO:0000259" key="7">
    <source>
        <dbReference type="Pfam" id="PF25967"/>
    </source>
</evidence>
<comment type="similarity">
    <text evidence="2">Belongs to the membrane fusion protein (MFP) (TC 8.A.1) family.</text>
</comment>
<feature type="signal peptide" evidence="3">
    <location>
        <begin position="1"/>
        <end position="36"/>
    </location>
</feature>
<feature type="chain" id="PRO_5030853321" evidence="3">
    <location>
        <begin position="37"/>
        <end position="393"/>
    </location>
</feature>